<dbReference type="EMBL" id="JACXYZ010000003">
    <property type="protein sequence ID" value="MBD3926463.1"/>
    <property type="molecule type" value="Genomic_DNA"/>
</dbReference>
<organism evidence="3 4">
    <name type="scientific">Nocardioides cavernae</name>
    <dbReference type="NCBI Taxonomy" id="1921566"/>
    <lineage>
        <taxon>Bacteria</taxon>
        <taxon>Bacillati</taxon>
        <taxon>Actinomycetota</taxon>
        <taxon>Actinomycetes</taxon>
        <taxon>Propionibacteriales</taxon>
        <taxon>Nocardioidaceae</taxon>
        <taxon>Nocardioides</taxon>
    </lineage>
</organism>
<keyword evidence="2" id="KW-0472">Membrane</keyword>
<dbReference type="RefSeq" id="WP_191196335.1">
    <property type="nucleotide sequence ID" value="NZ_JACXYZ010000003.1"/>
</dbReference>
<keyword evidence="2" id="KW-0812">Transmembrane</keyword>
<accession>A0ABR8NE98</accession>
<keyword evidence="2" id="KW-1133">Transmembrane helix</keyword>
<feature type="compositionally biased region" description="Basic and acidic residues" evidence="1">
    <location>
        <begin position="47"/>
        <end position="57"/>
    </location>
</feature>
<reference evidence="3 4" key="1">
    <citation type="submission" date="2020-09" db="EMBL/GenBank/DDBJ databases">
        <title>novel species in genus Nocardioides.</title>
        <authorList>
            <person name="Zhang G."/>
        </authorList>
    </citation>
    <scope>NUCLEOTIDE SEQUENCE [LARGE SCALE GENOMIC DNA]</scope>
    <source>
        <strain evidence="3 4">KCTC 39551</strain>
    </source>
</reference>
<name>A0ABR8NE98_9ACTN</name>
<evidence type="ECO:0000256" key="2">
    <source>
        <dbReference type="SAM" id="Phobius"/>
    </source>
</evidence>
<keyword evidence="4" id="KW-1185">Reference proteome</keyword>
<dbReference type="Proteomes" id="UP000618818">
    <property type="component" value="Unassembled WGS sequence"/>
</dbReference>
<feature type="region of interest" description="Disordered" evidence="1">
    <location>
        <begin position="47"/>
        <end position="69"/>
    </location>
</feature>
<evidence type="ECO:0000313" key="4">
    <source>
        <dbReference type="Proteomes" id="UP000618818"/>
    </source>
</evidence>
<protein>
    <submittedName>
        <fullName evidence="3">Uncharacterized protein</fullName>
    </submittedName>
</protein>
<comment type="caution">
    <text evidence="3">The sequence shown here is derived from an EMBL/GenBank/DDBJ whole genome shotgun (WGS) entry which is preliminary data.</text>
</comment>
<proteinExistence type="predicted"/>
<evidence type="ECO:0000256" key="1">
    <source>
        <dbReference type="SAM" id="MobiDB-lite"/>
    </source>
</evidence>
<evidence type="ECO:0000313" key="3">
    <source>
        <dbReference type="EMBL" id="MBD3926463.1"/>
    </source>
</evidence>
<sequence length="69" mass="7473">MLAPVLPLRSLWHMGALHPYEQALTLLLAFGPFVVLGLVIWRRRGEDDGAVSEKDPASAEPPSRTPPAG</sequence>
<feature type="transmembrane region" description="Helical" evidence="2">
    <location>
        <begin position="20"/>
        <end position="41"/>
    </location>
</feature>
<gene>
    <name evidence="3" type="ORF">IEZ26_17700</name>
</gene>